<comment type="caution">
    <text evidence="3">The sequence shown here is derived from an EMBL/GenBank/DDBJ whole genome shotgun (WGS) entry which is preliminary data.</text>
</comment>
<proteinExistence type="predicted"/>
<evidence type="ECO:0000313" key="3">
    <source>
        <dbReference type="EMBL" id="MFC6888484.1"/>
    </source>
</evidence>
<keyword evidence="4" id="KW-1185">Reference proteome</keyword>
<dbReference type="Proteomes" id="UP001596333">
    <property type="component" value="Unassembled WGS sequence"/>
</dbReference>
<keyword evidence="3" id="KW-0547">Nucleotide-binding</keyword>
<accession>A0ABD5UKU3</accession>
<dbReference type="SUPFAM" id="SSF55874">
    <property type="entry name" value="ATPase domain of HSP90 chaperone/DNA topoisomerase II/histidine kinase"/>
    <property type="match status" value="1"/>
</dbReference>
<evidence type="ECO:0000259" key="2">
    <source>
        <dbReference type="Pfam" id="PF02518"/>
    </source>
</evidence>
<reference evidence="3 4" key="1">
    <citation type="journal article" date="2019" name="Int. J. Syst. Evol. Microbiol.">
        <title>The Global Catalogue of Microorganisms (GCM) 10K type strain sequencing project: providing services to taxonomists for standard genome sequencing and annotation.</title>
        <authorList>
            <consortium name="The Broad Institute Genomics Platform"/>
            <consortium name="The Broad Institute Genome Sequencing Center for Infectious Disease"/>
            <person name="Wu L."/>
            <person name="Ma J."/>
        </authorList>
    </citation>
    <scope>NUCLEOTIDE SEQUENCE [LARGE SCALE GENOMIC DNA]</scope>
    <source>
        <strain evidence="3 4">Y73</strain>
    </source>
</reference>
<dbReference type="Gene3D" id="3.30.565.10">
    <property type="entry name" value="Histidine kinase-like ATPase, C-terminal domain"/>
    <property type="match status" value="1"/>
</dbReference>
<feature type="domain" description="Histidine kinase/HSP90-like ATPase" evidence="2">
    <location>
        <begin position="98"/>
        <end position="161"/>
    </location>
</feature>
<feature type="compositionally biased region" description="Polar residues" evidence="1">
    <location>
        <begin position="64"/>
        <end position="78"/>
    </location>
</feature>
<dbReference type="Pfam" id="PF02518">
    <property type="entry name" value="HATPase_c"/>
    <property type="match status" value="1"/>
</dbReference>
<gene>
    <name evidence="3" type="ORF">ACFQEY_05425</name>
</gene>
<dbReference type="InterPro" id="IPR036890">
    <property type="entry name" value="HATPase_C_sf"/>
</dbReference>
<protein>
    <submittedName>
        <fullName evidence="3">ATP-binding protein</fullName>
    </submittedName>
</protein>
<dbReference type="AlphaFoldDB" id="A0ABD5UKU3"/>
<keyword evidence="3" id="KW-0067">ATP-binding</keyword>
<sequence>MWGPELDALLIATHHVYTVSHPTSPVRHPQLSNCRATSHSANAHHLLQRTPNRRSHPTYIDPSPFNNSLTSPYTSSGSPPHVSTHPKLPSGIPQSFHTGTPPSQSFDSTSRSTGRPPRTAGYSTREDTTGFGLSIVQQIVDAHDWHINVTDGDEGGTRFEISGVEFAVQ</sequence>
<dbReference type="EMBL" id="JBHSXI010000004">
    <property type="protein sequence ID" value="MFC6888484.1"/>
    <property type="molecule type" value="Genomic_DNA"/>
</dbReference>
<dbReference type="GO" id="GO:0005524">
    <property type="term" value="F:ATP binding"/>
    <property type="evidence" value="ECO:0007669"/>
    <property type="project" value="UniProtKB-KW"/>
</dbReference>
<organism evidence="3 4">
    <name type="scientific">Halorubrum trueperi</name>
    <dbReference type="NCBI Taxonomy" id="2004704"/>
    <lineage>
        <taxon>Archaea</taxon>
        <taxon>Methanobacteriati</taxon>
        <taxon>Methanobacteriota</taxon>
        <taxon>Stenosarchaea group</taxon>
        <taxon>Halobacteria</taxon>
        <taxon>Halobacteriales</taxon>
        <taxon>Haloferacaceae</taxon>
        <taxon>Halorubrum</taxon>
    </lineage>
</organism>
<name>A0ABD5UKU3_9EURY</name>
<dbReference type="InterPro" id="IPR003594">
    <property type="entry name" value="HATPase_dom"/>
</dbReference>
<feature type="compositionally biased region" description="Polar residues" evidence="1">
    <location>
        <begin position="92"/>
        <end position="113"/>
    </location>
</feature>
<feature type="region of interest" description="Disordered" evidence="1">
    <location>
        <begin position="45"/>
        <end position="129"/>
    </location>
</feature>
<evidence type="ECO:0000313" key="4">
    <source>
        <dbReference type="Proteomes" id="UP001596333"/>
    </source>
</evidence>
<evidence type="ECO:0000256" key="1">
    <source>
        <dbReference type="SAM" id="MobiDB-lite"/>
    </source>
</evidence>
<dbReference type="RefSeq" id="WP_379765540.1">
    <property type="nucleotide sequence ID" value="NZ_JBHSXI010000004.1"/>
</dbReference>